<name>A0ACB9AT41_9ASTR</name>
<dbReference type="Proteomes" id="UP001056120">
    <property type="component" value="Linkage Group LG24"/>
</dbReference>
<dbReference type="EMBL" id="CM042041">
    <property type="protein sequence ID" value="KAI3712883.1"/>
    <property type="molecule type" value="Genomic_DNA"/>
</dbReference>
<protein>
    <submittedName>
        <fullName evidence="1">Uncharacterized protein</fullName>
    </submittedName>
</protein>
<reference evidence="1 2" key="2">
    <citation type="journal article" date="2022" name="Mol. Ecol. Resour.">
        <title>The genomes of chicory, endive, great burdock and yacon provide insights into Asteraceae paleo-polyploidization history and plant inulin production.</title>
        <authorList>
            <person name="Fan W."/>
            <person name="Wang S."/>
            <person name="Wang H."/>
            <person name="Wang A."/>
            <person name="Jiang F."/>
            <person name="Liu H."/>
            <person name="Zhao H."/>
            <person name="Xu D."/>
            <person name="Zhang Y."/>
        </authorList>
    </citation>
    <scope>NUCLEOTIDE SEQUENCE [LARGE SCALE GENOMIC DNA]</scope>
    <source>
        <strain evidence="2">cv. Yunnan</strain>
        <tissue evidence="1">Leaves</tissue>
    </source>
</reference>
<organism evidence="1 2">
    <name type="scientific">Smallanthus sonchifolius</name>
    <dbReference type="NCBI Taxonomy" id="185202"/>
    <lineage>
        <taxon>Eukaryota</taxon>
        <taxon>Viridiplantae</taxon>
        <taxon>Streptophyta</taxon>
        <taxon>Embryophyta</taxon>
        <taxon>Tracheophyta</taxon>
        <taxon>Spermatophyta</taxon>
        <taxon>Magnoliopsida</taxon>
        <taxon>eudicotyledons</taxon>
        <taxon>Gunneridae</taxon>
        <taxon>Pentapetalae</taxon>
        <taxon>asterids</taxon>
        <taxon>campanulids</taxon>
        <taxon>Asterales</taxon>
        <taxon>Asteraceae</taxon>
        <taxon>Asteroideae</taxon>
        <taxon>Heliantheae alliance</taxon>
        <taxon>Millerieae</taxon>
        <taxon>Smallanthus</taxon>
    </lineage>
</organism>
<gene>
    <name evidence="1" type="ORF">L1987_71452</name>
</gene>
<reference evidence="2" key="1">
    <citation type="journal article" date="2022" name="Mol. Ecol. Resour.">
        <title>The genomes of chicory, endive, great burdock and yacon provide insights into Asteraceae palaeo-polyploidization history and plant inulin production.</title>
        <authorList>
            <person name="Fan W."/>
            <person name="Wang S."/>
            <person name="Wang H."/>
            <person name="Wang A."/>
            <person name="Jiang F."/>
            <person name="Liu H."/>
            <person name="Zhao H."/>
            <person name="Xu D."/>
            <person name="Zhang Y."/>
        </authorList>
    </citation>
    <scope>NUCLEOTIDE SEQUENCE [LARGE SCALE GENOMIC DNA]</scope>
    <source>
        <strain evidence="2">cv. Yunnan</strain>
    </source>
</reference>
<comment type="caution">
    <text evidence="1">The sequence shown here is derived from an EMBL/GenBank/DDBJ whole genome shotgun (WGS) entry which is preliminary data.</text>
</comment>
<sequence>MSGLLNLRVQLMVELKFVVTEKKIGVPLFKGGDDVYSRIEDNMFRMLCLKVLLLENPENMLENVVPFKSEL</sequence>
<proteinExistence type="predicted"/>
<accession>A0ACB9AT41</accession>
<keyword evidence="2" id="KW-1185">Reference proteome</keyword>
<evidence type="ECO:0000313" key="2">
    <source>
        <dbReference type="Proteomes" id="UP001056120"/>
    </source>
</evidence>
<evidence type="ECO:0000313" key="1">
    <source>
        <dbReference type="EMBL" id="KAI3712883.1"/>
    </source>
</evidence>